<evidence type="ECO:0000313" key="2">
    <source>
        <dbReference type="Proteomes" id="UP000054279"/>
    </source>
</evidence>
<dbReference type="HOGENOM" id="CLU_1246041_0_0_1"/>
<dbReference type="AlphaFoldDB" id="A0A0C9UNP5"/>
<evidence type="ECO:0000313" key="1">
    <source>
        <dbReference type="EMBL" id="KIJ36434.1"/>
    </source>
</evidence>
<proteinExistence type="predicted"/>
<accession>A0A0C9UNP5</accession>
<sequence>MSTQLIQCPDCTQLFIYLDTPTCSKCRQLDKVQSNAEKKAISDKPQCKGCGVIAQNLQGDLCGTCEKKALDKHPSIAEFLALRTLDRETEATENHLNRTSRDIPQSNIPFVKPLPRNDNLKAADVRRKMQDKHRLAKGGSICCKNEILVVRDRLARGGRTKRKPEELLGLFPIVHSATPIELAELFLKGMLKQAESAYENWAYKTSSKNAPIKPSFDWYVDI</sequence>
<organism evidence="1 2">
    <name type="scientific">Sphaerobolus stellatus (strain SS14)</name>
    <dbReference type="NCBI Taxonomy" id="990650"/>
    <lineage>
        <taxon>Eukaryota</taxon>
        <taxon>Fungi</taxon>
        <taxon>Dikarya</taxon>
        <taxon>Basidiomycota</taxon>
        <taxon>Agaricomycotina</taxon>
        <taxon>Agaricomycetes</taxon>
        <taxon>Phallomycetidae</taxon>
        <taxon>Geastrales</taxon>
        <taxon>Sphaerobolaceae</taxon>
        <taxon>Sphaerobolus</taxon>
    </lineage>
</organism>
<name>A0A0C9UNP5_SPHS4</name>
<protein>
    <submittedName>
        <fullName evidence="1">Unplaced genomic scaffold SPHSTscaffold_103, whole genome shotgun sequence</fullName>
    </submittedName>
</protein>
<dbReference type="EMBL" id="KN837178">
    <property type="protein sequence ID" value="KIJ36434.1"/>
    <property type="molecule type" value="Genomic_DNA"/>
</dbReference>
<gene>
    <name evidence="1" type="ORF">M422DRAFT_51054</name>
</gene>
<keyword evidence="2" id="KW-1185">Reference proteome</keyword>
<dbReference type="Proteomes" id="UP000054279">
    <property type="component" value="Unassembled WGS sequence"/>
</dbReference>
<reference evidence="1 2" key="1">
    <citation type="submission" date="2014-06" db="EMBL/GenBank/DDBJ databases">
        <title>Evolutionary Origins and Diversification of the Mycorrhizal Mutualists.</title>
        <authorList>
            <consortium name="DOE Joint Genome Institute"/>
            <consortium name="Mycorrhizal Genomics Consortium"/>
            <person name="Kohler A."/>
            <person name="Kuo A."/>
            <person name="Nagy L.G."/>
            <person name="Floudas D."/>
            <person name="Copeland A."/>
            <person name="Barry K.W."/>
            <person name="Cichocki N."/>
            <person name="Veneault-Fourrey C."/>
            <person name="LaButti K."/>
            <person name="Lindquist E.A."/>
            <person name="Lipzen A."/>
            <person name="Lundell T."/>
            <person name="Morin E."/>
            <person name="Murat C."/>
            <person name="Riley R."/>
            <person name="Ohm R."/>
            <person name="Sun H."/>
            <person name="Tunlid A."/>
            <person name="Henrissat B."/>
            <person name="Grigoriev I.V."/>
            <person name="Hibbett D.S."/>
            <person name="Martin F."/>
        </authorList>
    </citation>
    <scope>NUCLEOTIDE SEQUENCE [LARGE SCALE GENOMIC DNA]</scope>
    <source>
        <strain evidence="1 2">SS14</strain>
    </source>
</reference>